<organism evidence="1 2">
    <name type="scientific">Legionella steelei</name>
    <dbReference type="NCBI Taxonomy" id="947033"/>
    <lineage>
        <taxon>Bacteria</taxon>
        <taxon>Pseudomonadati</taxon>
        <taxon>Pseudomonadota</taxon>
        <taxon>Gammaproteobacteria</taxon>
        <taxon>Legionellales</taxon>
        <taxon>Legionellaceae</taxon>
        <taxon>Legionella</taxon>
    </lineage>
</organism>
<keyword evidence="2" id="KW-1185">Reference proteome</keyword>
<dbReference type="EMBL" id="LNYY01000019">
    <property type="protein sequence ID" value="KTD69216.1"/>
    <property type="molecule type" value="Genomic_DNA"/>
</dbReference>
<name>A0A0W0ZJP3_9GAMM</name>
<protein>
    <submittedName>
        <fullName evidence="1">Uncharacterized protein</fullName>
    </submittedName>
</protein>
<reference evidence="1 2" key="1">
    <citation type="submission" date="2015-11" db="EMBL/GenBank/DDBJ databases">
        <title>Genomic analysis of 38 Legionella species identifies large and diverse effector repertoires.</title>
        <authorList>
            <person name="Burstein D."/>
            <person name="Amaro F."/>
            <person name="Zusman T."/>
            <person name="Lifshitz Z."/>
            <person name="Cohen O."/>
            <person name="Gilbert J.A."/>
            <person name="Pupko T."/>
            <person name="Shuman H.A."/>
            <person name="Segal G."/>
        </authorList>
    </citation>
    <scope>NUCLEOTIDE SEQUENCE [LARGE SCALE GENOMIC DNA]</scope>
    <source>
        <strain evidence="1 2">IMVS3376</strain>
    </source>
</reference>
<evidence type="ECO:0000313" key="1">
    <source>
        <dbReference type="EMBL" id="KTD69216.1"/>
    </source>
</evidence>
<dbReference type="Proteomes" id="UP000054926">
    <property type="component" value="Unassembled WGS sequence"/>
</dbReference>
<dbReference type="STRING" id="947033.Lste_2374"/>
<dbReference type="PATRIC" id="fig|947033.5.peg.2515"/>
<accession>A0A0W0ZJP3</accession>
<dbReference type="AlphaFoldDB" id="A0A0W0ZJP3"/>
<sequence length="781" mass="88833">MMIILFGVIMGFPLTDFLTYGDDGQPIFDATFTDGRKATSYQDYLRVLDEVTQICGNEDDAPLSKAYVQKLAKILLQKYQEHLRDTQNDWYGKNNPKLYTVAKQLEAFAFLTGEQEAIRGVLEEFPLLNSIKCHYEDYQGDNFLNKVDPLKFKNFDRDLLTLQMMIRVLDPRYINQRDDQVCGVNAFVHNMALFNPLKYVKITAELAATGVCDLKEFAGKEGVLRIEVTQAVANKKSSAGDTLHDVDHIILNGIRSSENTTVGYSAEGAELAKQLFGVTTHHEVNRWMKQAGYHHVQNIPINDKERIKQLQLLIQDGYMVGFAGTGSLAAYILNPEDGAPKDQNAVQRFMDGHFFIVRNIEFDEQNDKVNIRIMTWGEEKSASIPLDVWKKNIGLVGTAVVGQDPYMDFMLRAKARGIDDIQRNTYCSPEAYCLNVRSILEDIPGYEHINKLVDEAFKHKNGITWLQAAKEIQDAIEALPREKASMVPSKISIIPVVTPEVKAEFDRIHLLSERKEKIEALEKLVAQDNIEVQRQLIPLYAQEGQWEKVRELFTNIKSYSRTDQEIMLECLEQGCDLVRCIKPVVVTVPADINELIDENKKLNINAKDLIRSLSEITDLPKGGHFTYGLRGRLLEVINSRLREEGREVEHLHDVTLYKKDVYHFIALLDKEIQCMDPSHKIMNKEQRTEFGTALIDKVKAKEQPNAQVDAQLQANLSYKPNKTLNKIREFFLKVASVFDKNIITKGVEKTKALKGKLDVIKEGDLEQQAAIALQRSTNMSS</sequence>
<evidence type="ECO:0000313" key="2">
    <source>
        <dbReference type="Proteomes" id="UP000054926"/>
    </source>
</evidence>
<proteinExistence type="predicted"/>
<gene>
    <name evidence="1" type="ORF">Lste_2374</name>
</gene>
<comment type="caution">
    <text evidence="1">The sequence shown here is derived from an EMBL/GenBank/DDBJ whole genome shotgun (WGS) entry which is preliminary data.</text>
</comment>